<keyword evidence="6" id="KW-0238">DNA-binding</keyword>
<dbReference type="STRING" id="1236973.JCM9157_2477"/>
<accession>W4QTA8</accession>
<evidence type="ECO:0000313" key="11">
    <source>
        <dbReference type="Proteomes" id="UP000018896"/>
    </source>
</evidence>
<feature type="domain" description="Type II methyltransferase M.TaqI-like" evidence="8">
    <location>
        <begin position="207"/>
        <end position="363"/>
    </location>
</feature>
<dbReference type="InterPro" id="IPR011639">
    <property type="entry name" value="MethylTrfase_TaqI-like_dom"/>
</dbReference>
<dbReference type="InterPro" id="IPR050953">
    <property type="entry name" value="N4_N6_ade-DNA_methylase"/>
</dbReference>
<dbReference type="GO" id="GO:0003677">
    <property type="term" value="F:DNA binding"/>
    <property type="evidence" value="ECO:0007669"/>
    <property type="project" value="UniProtKB-KW"/>
</dbReference>
<dbReference type="Pfam" id="PF12950">
    <property type="entry name" value="TaqI_C"/>
    <property type="match status" value="1"/>
</dbReference>
<dbReference type="PANTHER" id="PTHR33841:SF1">
    <property type="entry name" value="DNA METHYLTRANSFERASE A"/>
    <property type="match status" value="1"/>
</dbReference>
<dbReference type="RefSeq" id="WP_035664795.1">
    <property type="nucleotide sequence ID" value="NZ_BAUV01000017.1"/>
</dbReference>
<dbReference type="PROSITE" id="PS00092">
    <property type="entry name" value="N6_MTASE"/>
    <property type="match status" value="1"/>
</dbReference>
<evidence type="ECO:0000256" key="5">
    <source>
        <dbReference type="ARBA" id="ARBA00022747"/>
    </source>
</evidence>
<keyword evidence="3" id="KW-0808">Transferase</keyword>
<evidence type="ECO:0000313" key="10">
    <source>
        <dbReference type="EMBL" id="GAE35375.1"/>
    </source>
</evidence>
<dbReference type="GO" id="GO:0009007">
    <property type="term" value="F:site-specific DNA-methyltransferase (adenine-specific) activity"/>
    <property type="evidence" value="ECO:0007669"/>
    <property type="project" value="UniProtKB-EC"/>
</dbReference>
<dbReference type="eggNOG" id="COG0286">
    <property type="taxonomic scope" value="Bacteria"/>
</dbReference>
<dbReference type="PANTHER" id="PTHR33841">
    <property type="entry name" value="DNA METHYLTRANSFERASE YEEA-RELATED"/>
    <property type="match status" value="1"/>
</dbReference>
<comment type="catalytic activity">
    <reaction evidence="7">
        <text>a 2'-deoxyadenosine in DNA + S-adenosyl-L-methionine = an N(6)-methyl-2'-deoxyadenosine in DNA + S-adenosyl-L-homocysteine + H(+)</text>
        <dbReference type="Rhea" id="RHEA:15197"/>
        <dbReference type="Rhea" id="RHEA-COMP:12418"/>
        <dbReference type="Rhea" id="RHEA-COMP:12419"/>
        <dbReference type="ChEBI" id="CHEBI:15378"/>
        <dbReference type="ChEBI" id="CHEBI:57856"/>
        <dbReference type="ChEBI" id="CHEBI:59789"/>
        <dbReference type="ChEBI" id="CHEBI:90615"/>
        <dbReference type="ChEBI" id="CHEBI:90616"/>
        <dbReference type="EC" id="2.1.1.72"/>
    </reaction>
</comment>
<name>W4QTA8_HALA3</name>
<keyword evidence="2" id="KW-0489">Methyltransferase</keyword>
<keyword evidence="4" id="KW-0949">S-adenosyl-L-methionine</keyword>
<dbReference type="Gene3D" id="3.40.50.150">
    <property type="entry name" value="Vaccinia Virus protein VP39"/>
    <property type="match status" value="1"/>
</dbReference>
<keyword evidence="11" id="KW-1185">Reference proteome</keyword>
<evidence type="ECO:0000256" key="1">
    <source>
        <dbReference type="ARBA" id="ARBA00011900"/>
    </source>
</evidence>
<dbReference type="GO" id="GO:0032259">
    <property type="term" value="P:methylation"/>
    <property type="evidence" value="ECO:0007669"/>
    <property type="project" value="UniProtKB-KW"/>
</dbReference>
<comment type="caution">
    <text evidence="10">The sequence shown here is derived from an EMBL/GenBank/DDBJ whole genome shotgun (WGS) entry which is preliminary data.</text>
</comment>
<dbReference type="InterPro" id="IPR025931">
    <property type="entry name" value="TaqI_C"/>
</dbReference>
<evidence type="ECO:0000256" key="6">
    <source>
        <dbReference type="ARBA" id="ARBA00023125"/>
    </source>
</evidence>
<evidence type="ECO:0000259" key="9">
    <source>
        <dbReference type="Pfam" id="PF12950"/>
    </source>
</evidence>
<evidence type="ECO:0000259" key="8">
    <source>
        <dbReference type="Pfam" id="PF07669"/>
    </source>
</evidence>
<dbReference type="Pfam" id="PF07669">
    <property type="entry name" value="Eco57I"/>
    <property type="match status" value="1"/>
</dbReference>
<evidence type="ECO:0000256" key="3">
    <source>
        <dbReference type="ARBA" id="ARBA00022679"/>
    </source>
</evidence>
<evidence type="ECO:0000256" key="2">
    <source>
        <dbReference type="ARBA" id="ARBA00022603"/>
    </source>
</evidence>
<dbReference type="OrthoDB" id="32195at2"/>
<protein>
    <recommendedName>
        <fullName evidence="1">site-specific DNA-methyltransferase (adenine-specific)</fullName>
        <ecNumber evidence="1">2.1.1.72</ecNumber>
    </recommendedName>
</protein>
<evidence type="ECO:0000256" key="4">
    <source>
        <dbReference type="ARBA" id="ARBA00022691"/>
    </source>
</evidence>
<keyword evidence="5" id="KW-0680">Restriction system</keyword>
<dbReference type="GO" id="GO:0009307">
    <property type="term" value="P:DNA restriction-modification system"/>
    <property type="evidence" value="ECO:0007669"/>
    <property type="project" value="UniProtKB-KW"/>
</dbReference>
<evidence type="ECO:0000256" key="7">
    <source>
        <dbReference type="ARBA" id="ARBA00047942"/>
    </source>
</evidence>
<dbReference type="InterPro" id="IPR029063">
    <property type="entry name" value="SAM-dependent_MTases_sf"/>
</dbReference>
<dbReference type="InterPro" id="IPR002052">
    <property type="entry name" value="DNA_methylase_N6_adenine_CS"/>
</dbReference>
<feature type="domain" description="TaqI-like C-terminal specificity" evidence="9">
    <location>
        <begin position="569"/>
        <end position="667"/>
    </location>
</feature>
<dbReference type="AlphaFoldDB" id="W4QTA8"/>
<dbReference type="EC" id="2.1.1.72" evidence="1"/>
<gene>
    <name evidence="10" type="ORF">JCM9157_2477</name>
</gene>
<sequence>MNLAIKLKSDTLKRKWLRALEHVAEQSKIIEGLYQDDYYASITEEEVDFLNDVEPLSALESSLKLKVFHCFLEIVSTEVFKKVINADRKLRLDFPSSKLMIDKKEFYNWIDNEVEVGQFEKVHVFFETLYPDLVSSLSRKSSGTEFTSIQVVNFMLDEVGYKSDVINKKIMDPSAGAGVFIISALGRYLNRCNVSYEVVKQKLIVDKNLVAVDLNPFNVLITKLRFVLKLVEHYGGIDNHEIKDLLKRIPIKVANTIMQSTSPLLANNVYDYVIGNPPYIRIQRLPMEERQYLKKNYSSATGRFDLYVCFMEKAVNLLRNGGKLSLITSNKFLTTNYGIGVRNFLLTQTSIEHLVDLHDTPFFQAAILPAIITATKKADEQSEVFQYTSIKRSNNGLPLKQTVTNVFEYVAERKKKKAQTTEQLEMKTTHQNVKVEISHALVKVPSRNETWNFTSVDEASIKSHIESISHHKMHEVAKVSVGVKPNPNKVFVDPMTMQFVTDNQFEQDLVFPILQKGNVGRWKVNWSIDSEDDRFILYPHKMENGKGVAVDLELYPNAKKYIFEHEDILKNRPYLTKSNTRKWYEIWVPHDLEKFTKPKIVTKDISEKNNFALDENGYICLGTIFWMYIKEEFKSDFLTEEQLLYYLLGLCNSNVLEFYQKTISGSLFSKKVRYTSSNINKWIVPRVTTQNLSIISEIVSIVSTITKDGQIKKCEDKLNKLIYILFKLGSDQIQLIEQYNQTNS</sequence>
<proteinExistence type="predicted"/>
<dbReference type="SUPFAM" id="SSF53335">
    <property type="entry name" value="S-adenosyl-L-methionine-dependent methyltransferases"/>
    <property type="match status" value="1"/>
</dbReference>
<reference evidence="10 11" key="1">
    <citation type="journal article" date="2014" name="Genome Announc.">
        <title>Draft Genome Sequences of Three Alkaliphilic Bacillus Strains, Bacillus wakoensis JCM 9140T, Bacillus akibai JCM 9157T, and Bacillus hemicellulosilyticus JCM 9152T.</title>
        <authorList>
            <person name="Yuki M."/>
            <person name="Oshima K."/>
            <person name="Suda W."/>
            <person name="Oshida Y."/>
            <person name="Kitamura K."/>
            <person name="Iida T."/>
            <person name="Hattori M."/>
            <person name="Ohkuma M."/>
        </authorList>
    </citation>
    <scope>NUCLEOTIDE SEQUENCE [LARGE SCALE GENOMIC DNA]</scope>
    <source>
        <strain evidence="10 11">JCM 9157</strain>
    </source>
</reference>
<organism evidence="10 11">
    <name type="scientific">Halalkalibacter akibai (strain ATCC 43226 / DSM 21942 / CIP 109018 / JCM 9157 / 1139)</name>
    <name type="common">Bacillus akibai</name>
    <dbReference type="NCBI Taxonomy" id="1236973"/>
    <lineage>
        <taxon>Bacteria</taxon>
        <taxon>Bacillati</taxon>
        <taxon>Bacillota</taxon>
        <taxon>Bacilli</taxon>
        <taxon>Bacillales</taxon>
        <taxon>Bacillaceae</taxon>
        <taxon>Halalkalibacter</taxon>
    </lineage>
</organism>
<dbReference type="PRINTS" id="PR00507">
    <property type="entry name" value="N12N6MTFRASE"/>
</dbReference>
<dbReference type="EMBL" id="BAUV01000017">
    <property type="protein sequence ID" value="GAE35375.1"/>
    <property type="molecule type" value="Genomic_DNA"/>
</dbReference>
<dbReference type="Proteomes" id="UP000018896">
    <property type="component" value="Unassembled WGS sequence"/>
</dbReference>